<keyword evidence="3" id="KW-1185">Reference proteome</keyword>
<keyword evidence="1" id="KW-1133">Transmembrane helix</keyword>
<name>A0ABP6WW53_9ACTN</name>
<evidence type="ECO:0000313" key="3">
    <source>
        <dbReference type="Proteomes" id="UP001501222"/>
    </source>
</evidence>
<evidence type="ECO:0000313" key="2">
    <source>
        <dbReference type="EMBL" id="GAA3556949.1"/>
    </source>
</evidence>
<gene>
    <name evidence="2" type="ORF">GCM10022235_26260</name>
</gene>
<sequence>MVSVIAIRRTQVWLPIAVACMSLALGAYGVARLLSADPLGIEGFAGLFGVDALGLSFVPTRVDAGAVAVLGLIGVPAAVGHARTEWSPSAYRPLLWFTAVEVVAAVGLLLAPGAAVTARVLAVALAAGWTALGIRGLRYTRTT</sequence>
<feature type="transmembrane region" description="Helical" evidence="1">
    <location>
        <begin position="120"/>
        <end position="137"/>
    </location>
</feature>
<organism evidence="2 3">
    <name type="scientific">Kribbella ginsengisoli</name>
    <dbReference type="NCBI Taxonomy" id="363865"/>
    <lineage>
        <taxon>Bacteria</taxon>
        <taxon>Bacillati</taxon>
        <taxon>Actinomycetota</taxon>
        <taxon>Actinomycetes</taxon>
        <taxon>Propionibacteriales</taxon>
        <taxon>Kribbellaceae</taxon>
        <taxon>Kribbella</taxon>
    </lineage>
</organism>
<dbReference type="EMBL" id="BAABAA010000002">
    <property type="protein sequence ID" value="GAA3556949.1"/>
    <property type="molecule type" value="Genomic_DNA"/>
</dbReference>
<protein>
    <submittedName>
        <fullName evidence="2">Uncharacterized protein</fullName>
    </submittedName>
</protein>
<feature type="transmembrane region" description="Helical" evidence="1">
    <location>
        <begin position="12"/>
        <end position="31"/>
    </location>
</feature>
<feature type="transmembrane region" description="Helical" evidence="1">
    <location>
        <begin position="94"/>
        <end position="114"/>
    </location>
</feature>
<evidence type="ECO:0000256" key="1">
    <source>
        <dbReference type="SAM" id="Phobius"/>
    </source>
</evidence>
<accession>A0ABP6WW53</accession>
<keyword evidence="1" id="KW-0472">Membrane</keyword>
<dbReference type="Proteomes" id="UP001501222">
    <property type="component" value="Unassembled WGS sequence"/>
</dbReference>
<proteinExistence type="predicted"/>
<comment type="caution">
    <text evidence="2">The sequence shown here is derived from an EMBL/GenBank/DDBJ whole genome shotgun (WGS) entry which is preliminary data.</text>
</comment>
<keyword evidence="1" id="KW-0812">Transmembrane</keyword>
<reference evidence="3" key="1">
    <citation type="journal article" date="2019" name="Int. J. Syst. Evol. Microbiol.">
        <title>The Global Catalogue of Microorganisms (GCM) 10K type strain sequencing project: providing services to taxonomists for standard genome sequencing and annotation.</title>
        <authorList>
            <consortium name="The Broad Institute Genomics Platform"/>
            <consortium name="The Broad Institute Genome Sequencing Center for Infectious Disease"/>
            <person name="Wu L."/>
            <person name="Ma J."/>
        </authorList>
    </citation>
    <scope>NUCLEOTIDE SEQUENCE [LARGE SCALE GENOMIC DNA]</scope>
    <source>
        <strain evidence="3">JCM 16928</strain>
    </source>
</reference>
<feature type="transmembrane region" description="Helical" evidence="1">
    <location>
        <begin position="64"/>
        <end position="82"/>
    </location>
</feature>